<gene>
    <name evidence="5" type="ORF">Q2T77_18315</name>
</gene>
<dbReference type="InterPro" id="IPR003439">
    <property type="entry name" value="ABC_transporter-like_ATP-bd"/>
</dbReference>
<proteinExistence type="predicted"/>
<keyword evidence="1" id="KW-0813">Transport</keyword>
<keyword evidence="2" id="KW-0547">Nucleotide-binding</keyword>
<comment type="caution">
    <text evidence="5">The sequence shown here is derived from an EMBL/GenBank/DDBJ whole genome shotgun (WGS) entry which is preliminary data.</text>
</comment>
<dbReference type="Proteomes" id="UP001169027">
    <property type="component" value="Unassembled WGS sequence"/>
</dbReference>
<dbReference type="Pfam" id="PF00005">
    <property type="entry name" value="ABC_tran"/>
    <property type="match status" value="1"/>
</dbReference>
<evidence type="ECO:0000313" key="5">
    <source>
        <dbReference type="EMBL" id="MDO1534246.1"/>
    </source>
</evidence>
<dbReference type="Gene3D" id="3.40.50.300">
    <property type="entry name" value="P-loop containing nucleotide triphosphate hydrolases"/>
    <property type="match status" value="1"/>
</dbReference>
<dbReference type="Pfam" id="PF12399">
    <property type="entry name" value="BCA_ABC_TP_C"/>
    <property type="match status" value="1"/>
</dbReference>
<dbReference type="InterPro" id="IPR027417">
    <property type="entry name" value="P-loop_NTPase"/>
</dbReference>
<evidence type="ECO:0000313" key="6">
    <source>
        <dbReference type="Proteomes" id="UP001169027"/>
    </source>
</evidence>
<dbReference type="EMBL" id="JAUKVY010000013">
    <property type="protein sequence ID" value="MDO1534246.1"/>
    <property type="molecule type" value="Genomic_DNA"/>
</dbReference>
<accession>A0ABT8S9Y8</accession>
<dbReference type="InterPro" id="IPR032823">
    <property type="entry name" value="BCA_ABC_TP_C"/>
</dbReference>
<evidence type="ECO:0000256" key="3">
    <source>
        <dbReference type="ARBA" id="ARBA00022840"/>
    </source>
</evidence>
<dbReference type="PANTHER" id="PTHR45772:SF3">
    <property type="entry name" value="ABC TRANSPORTER ATP-BINDING PROTEIN"/>
    <property type="match status" value="1"/>
</dbReference>
<dbReference type="InterPro" id="IPR051120">
    <property type="entry name" value="ABC_AA/LPS_Transport"/>
</dbReference>
<dbReference type="SUPFAM" id="SSF52540">
    <property type="entry name" value="P-loop containing nucleoside triphosphate hydrolases"/>
    <property type="match status" value="1"/>
</dbReference>
<feature type="domain" description="ABC transporter" evidence="4">
    <location>
        <begin position="12"/>
        <end position="253"/>
    </location>
</feature>
<evidence type="ECO:0000256" key="1">
    <source>
        <dbReference type="ARBA" id="ARBA00022448"/>
    </source>
</evidence>
<reference evidence="5" key="1">
    <citation type="submission" date="2023-06" db="EMBL/GenBank/DDBJ databases">
        <authorList>
            <person name="Jiang Y."/>
            <person name="Liu Q."/>
        </authorList>
    </citation>
    <scope>NUCLEOTIDE SEQUENCE</scope>
    <source>
        <strain evidence="5">CGMCC 1.12090</strain>
    </source>
</reference>
<dbReference type="PANTHER" id="PTHR45772">
    <property type="entry name" value="CONSERVED COMPONENT OF ABC TRANSPORTER FOR NATURAL AMINO ACIDS-RELATED"/>
    <property type="match status" value="1"/>
</dbReference>
<keyword evidence="6" id="KW-1185">Reference proteome</keyword>
<evidence type="ECO:0000256" key="2">
    <source>
        <dbReference type="ARBA" id="ARBA00022741"/>
    </source>
</evidence>
<protein>
    <submittedName>
        <fullName evidence="5">ABC transporter ATP-binding protein</fullName>
    </submittedName>
</protein>
<sequence>MTNPAHATDCILRTEGLSKEFLGFHAVKDVSLNIRRHTIHALIGPNGAGKTTCFNLLTTFIPASAGRIYYNGRDITKSDPASVAIGGMVRSFQISAVFGQMSVLDNVRVALQRKAGGTFAFWRSARVLERHTGRARELLAAVNLEPYADLCAADLSYGRKRALELATTLALEPELILLDEPIAGLGHEDIGPVTRLIAQVARDRTVLMVEHNMKVVAELCDRITVLQAGEVLAEGSYDEVSNDARVREAYVGGAHA</sequence>
<dbReference type="PROSITE" id="PS50893">
    <property type="entry name" value="ABC_TRANSPORTER_2"/>
    <property type="match status" value="1"/>
</dbReference>
<dbReference type="GO" id="GO:0005524">
    <property type="term" value="F:ATP binding"/>
    <property type="evidence" value="ECO:0007669"/>
    <property type="project" value="UniProtKB-KW"/>
</dbReference>
<name>A0ABT8S9Y8_9BURK</name>
<keyword evidence="3 5" id="KW-0067">ATP-binding</keyword>
<dbReference type="CDD" id="cd03219">
    <property type="entry name" value="ABC_Mj1267_LivG_branched"/>
    <property type="match status" value="1"/>
</dbReference>
<organism evidence="5 6">
    <name type="scientific">Variovorax ginsengisoli</name>
    <dbReference type="NCBI Taxonomy" id="363844"/>
    <lineage>
        <taxon>Bacteria</taxon>
        <taxon>Pseudomonadati</taxon>
        <taxon>Pseudomonadota</taxon>
        <taxon>Betaproteobacteria</taxon>
        <taxon>Burkholderiales</taxon>
        <taxon>Comamonadaceae</taxon>
        <taxon>Variovorax</taxon>
    </lineage>
</organism>
<dbReference type="RefSeq" id="WP_301811696.1">
    <property type="nucleotide sequence ID" value="NZ_JAUJZH010000013.1"/>
</dbReference>
<evidence type="ECO:0000259" key="4">
    <source>
        <dbReference type="PROSITE" id="PS50893"/>
    </source>
</evidence>